<evidence type="ECO:0000259" key="4">
    <source>
        <dbReference type="PROSITE" id="PS50995"/>
    </source>
</evidence>
<dbReference type="Gene3D" id="1.10.10.10">
    <property type="entry name" value="Winged helix-like DNA-binding domain superfamily/Winged helix DNA-binding domain"/>
    <property type="match status" value="1"/>
</dbReference>
<dbReference type="EMBL" id="OBDZ01000043">
    <property type="protein sequence ID" value="SNY46547.1"/>
    <property type="molecule type" value="Genomic_DNA"/>
</dbReference>
<dbReference type="Proteomes" id="UP000219573">
    <property type="component" value="Unassembled WGS sequence"/>
</dbReference>
<reference evidence="6" key="1">
    <citation type="submission" date="2017-09" db="EMBL/GenBank/DDBJ databases">
        <authorList>
            <person name="Varghese N."/>
            <person name="Submissions S."/>
        </authorList>
    </citation>
    <scope>NUCLEOTIDE SEQUENCE [LARGE SCALE GENOMIC DNA]</scope>
    <source>
        <strain evidence="6">MSL47</strain>
    </source>
</reference>
<dbReference type="Pfam" id="PF01047">
    <property type="entry name" value="MarR"/>
    <property type="match status" value="1"/>
</dbReference>
<dbReference type="AlphaFoldDB" id="A0A285IFI2"/>
<dbReference type="PANTHER" id="PTHR42756:SF1">
    <property type="entry name" value="TRANSCRIPTIONAL REPRESSOR OF EMRAB OPERON"/>
    <property type="match status" value="1"/>
</dbReference>
<keyword evidence="3" id="KW-0804">Transcription</keyword>
<evidence type="ECO:0000256" key="1">
    <source>
        <dbReference type="ARBA" id="ARBA00023015"/>
    </source>
</evidence>
<feature type="domain" description="HTH marR-type" evidence="4">
    <location>
        <begin position="5"/>
        <end position="137"/>
    </location>
</feature>
<dbReference type="InterPro" id="IPR000835">
    <property type="entry name" value="HTH_MarR-typ"/>
</dbReference>
<evidence type="ECO:0000256" key="3">
    <source>
        <dbReference type="ARBA" id="ARBA00023163"/>
    </source>
</evidence>
<dbReference type="InterPro" id="IPR036388">
    <property type="entry name" value="WH-like_DNA-bd_sf"/>
</dbReference>
<dbReference type="RefSeq" id="WP_097019537.1">
    <property type="nucleotide sequence ID" value="NZ_OBDZ01000043.1"/>
</dbReference>
<dbReference type="GO" id="GO:0003677">
    <property type="term" value="F:DNA binding"/>
    <property type="evidence" value="ECO:0007669"/>
    <property type="project" value="UniProtKB-KW"/>
</dbReference>
<dbReference type="InterPro" id="IPR036390">
    <property type="entry name" value="WH_DNA-bd_sf"/>
</dbReference>
<dbReference type="SUPFAM" id="SSF46785">
    <property type="entry name" value="Winged helix' DNA-binding domain"/>
    <property type="match status" value="1"/>
</dbReference>
<dbReference type="GO" id="GO:0003700">
    <property type="term" value="F:DNA-binding transcription factor activity"/>
    <property type="evidence" value="ECO:0007669"/>
    <property type="project" value="InterPro"/>
</dbReference>
<gene>
    <name evidence="5" type="ORF">SAMN06265827_1437</name>
</gene>
<keyword evidence="1" id="KW-0805">Transcription regulation</keyword>
<proteinExistence type="predicted"/>
<dbReference type="PRINTS" id="PR00598">
    <property type="entry name" value="HTHMARR"/>
</dbReference>
<accession>A0A285IFI2</accession>
<protein>
    <submittedName>
        <fullName evidence="5">Transcriptional regulator, MarR family</fullName>
    </submittedName>
</protein>
<dbReference type="PROSITE" id="PS50995">
    <property type="entry name" value="HTH_MARR_2"/>
    <property type="match status" value="1"/>
</dbReference>
<evidence type="ECO:0000313" key="5">
    <source>
        <dbReference type="EMBL" id="SNY46547.1"/>
    </source>
</evidence>
<dbReference type="SMART" id="SM00347">
    <property type="entry name" value="HTH_MARR"/>
    <property type="match status" value="1"/>
</dbReference>
<evidence type="ECO:0000313" key="6">
    <source>
        <dbReference type="Proteomes" id="UP000219573"/>
    </source>
</evidence>
<dbReference type="OrthoDB" id="6400170at2"/>
<keyword evidence="2" id="KW-0238">DNA-binding</keyword>
<evidence type="ECO:0000256" key="2">
    <source>
        <dbReference type="ARBA" id="ARBA00023125"/>
    </source>
</evidence>
<name>A0A285IFI2_9FIRM</name>
<dbReference type="PANTHER" id="PTHR42756">
    <property type="entry name" value="TRANSCRIPTIONAL REGULATOR, MARR"/>
    <property type="match status" value="1"/>
</dbReference>
<organism evidence="5 6">
    <name type="scientific">Orenia metallireducens</name>
    <dbReference type="NCBI Taxonomy" id="1413210"/>
    <lineage>
        <taxon>Bacteria</taxon>
        <taxon>Bacillati</taxon>
        <taxon>Bacillota</taxon>
        <taxon>Clostridia</taxon>
        <taxon>Halanaerobiales</taxon>
        <taxon>Halobacteroidaceae</taxon>
        <taxon>Orenia</taxon>
    </lineage>
</organism>
<sequence>MYKKDNPMFHLLIGVTKAHHQQIHKLLHDLDIHRGQPPLLHLLYEEEGKNQKEISKILHLSAATVAKMVKRMERSGFITKKQDPNDHRMSRIYLTTKGKEIKKKLDKVENEIEEKIIAGFSTEEQILLKRFLIQIQDNLLDK</sequence>
<keyword evidence="6" id="KW-1185">Reference proteome</keyword>